<dbReference type="InterPro" id="IPR037110">
    <property type="entry name" value="Betagal_dom2_sf"/>
</dbReference>
<dbReference type="InterPro" id="IPR018954">
    <property type="entry name" value="Betagal_dom2"/>
</dbReference>
<evidence type="ECO:0000256" key="2">
    <source>
        <dbReference type="RuleBase" id="RU003679"/>
    </source>
</evidence>
<dbReference type="PRINTS" id="PR00742">
    <property type="entry name" value="GLHYDRLASE35"/>
</dbReference>
<dbReference type="HOGENOM" id="CLU_018711_0_0_9"/>
<feature type="domain" description="Beta-galactosidase" evidence="4">
    <location>
        <begin position="447"/>
        <end position="587"/>
    </location>
</feature>
<evidence type="ECO:0000256" key="1">
    <source>
        <dbReference type="ARBA" id="ARBA00009809"/>
    </source>
</evidence>
<evidence type="ECO:0000313" key="6">
    <source>
        <dbReference type="Proteomes" id="UP000005876"/>
    </source>
</evidence>
<dbReference type="RefSeq" id="WP_014279647.1">
    <property type="nucleotide sequence ID" value="NC_016641.1"/>
</dbReference>
<dbReference type="Gene3D" id="3.20.20.80">
    <property type="entry name" value="Glycosidases"/>
    <property type="match status" value="1"/>
</dbReference>
<dbReference type="Gene3D" id="2.102.20.10">
    <property type="entry name" value="Beta-galactosidase, domain 2"/>
    <property type="match status" value="1"/>
</dbReference>
<feature type="domain" description="Glycoside hydrolase 35 catalytic" evidence="3">
    <location>
        <begin position="291"/>
        <end position="394"/>
    </location>
</feature>
<feature type="domain" description="Glycoside hydrolase 35 catalytic" evidence="3">
    <location>
        <begin position="41"/>
        <end position="192"/>
    </location>
</feature>
<reference key="2">
    <citation type="submission" date="2011-11" db="EMBL/GenBank/DDBJ databases">
        <authorList>
            <person name="Shin S.H."/>
            <person name="Kim S."/>
            <person name="Kim J.Y."/>
        </authorList>
    </citation>
    <scope>NUCLEOTIDE SEQUENCE</scope>
    <source>
        <strain>HPL-003</strain>
    </source>
</reference>
<comment type="similarity">
    <text evidence="1 2">Belongs to the glycosyl hydrolase 35 family.</text>
</comment>
<name>G7VX73_PAETH</name>
<reference evidence="5 6" key="3">
    <citation type="journal article" date="2012" name="J. Bacteriol.">
        <title>Genome Sequence of Paenibacillus terrae HPL-003, a Xylanase-Producing Bacterium Isolated from Soil Found in Forest Residue.</title>
        <authorList>
            <person name="Shin S.H."/>
            <person name="Kim S."/>
            <person name="Kim J.Y."/>
            <person name="Song H.Y."/>
            <person name="Cho S.J."/>
            <person name="Kim D.R."/>
            <person name="Lee K.I."/>
            <person name="Lim H.K."/>
            <person name="Park N.J."/>
            <person name="Hwang I.T."/>
            <person name="Yang K.S."/>
        </authorList>
    </citation>
    <scope>NUCLEOTIDE SEQUENCE [LARGE SCALE GENOMIC DNA]</scope>
    <source>
        <strain evidence="5 6">HPL-003</strain>
    </source>
</reference>
<dbReference type="InterPro" id="IPR001944">
    <property type="entry name" value="Glycoside_Hdrlase_35"/>
</dbReference>
<dbReference type="eggNOG" id="COG1874">
    <property type="taxonomic scope" value="Bacteria"/>
</dbReference>
<keyword evidence="5" id="KW-0378">Hydrolase</keyword>
<dbReference type="AlphaFoldDB" id="G7VX73"/>
<dbReference type="KEGG" id="pta:HPL003_10775"/>
<accession>G7VX73</accession>
<organism evidence="5 6">
    <name type="scientific">Paenibacillus terrae (strain HPL-003)</name>
    <dbReference type="NCBI Taxonomy" id="985665"/>
    <lineage>
        <taxon>Bacteria</taxon>
        <taxon>Bacillati</taxon>
        <taxon>Bacillota</taxon>
        <taxon>Bacilli</taxon>
        <taxon>Bacillales</taxon>
        <taxon>Paenibacillaceae</taxon>
        <taxon>Paenibacillus</taxon>
    </lineage>
</organism>
<dbReference type="STRING" id="985665.HPL003_10775"/>
<dbReference type="SUPFAM" id="SSF51445">
    <property type="entry name" value="(Trans)glycosidases"/>
    <property type="match status" value="1"/>
</dbReference>
<dbReference type="GO" id="GO:0005975">
    <property type="term" value="P:carbohydrate metabolic process"/>
    <property type="evidence" value="ECO:0007669"/>
    <property type="project" value="InterPro"/>
</dbReference>
<evidence type="ECO:0000313" key="5">
    <source>
        <dbReference type="EMBL" id="AET58914.1"/>
    </source>
</evidence>
<dbReference type="InterPro" id="IPR031330">
    <property type="entry name" value="Gly_Hdrlase_35_cat"/>
</dbReference>
<gene>
    <name evidence="5" type="ordered locus">HPL003_10775</name>
</gene>
<reference evidence="6" key="1">
    <citation type="submission" date="2011-11" db="EMBL/GenBank/DDBJ databases">
        <title>Complete sequence of Paenibacillus terrae HPL-003.</title>
        <authorList>
            <person name="Shin S.H."/>
            <person name="Kim S."/>
            <person name="Kim J.Y."/>
        </authorList>
    </citation>
    <scope>NUCLEOTIDE SEQUENCE [LARGE SCALE GENOMIC DNA]</scope>
    <source>
        <strain evidence="6">HPL-003</strain>
    </source>
</reference>
<dbReference type="SUPFAM" id="SSF51011">
    <property type="entry name" value="Glycosyl hydrolase domain"/>
    <property type="match status" value="1"/>
</dbReference>
<dbReference type="PANTHER" id="PTHR23421">
    <property type="entry name" value="BETA-GALACTOSIDASE RELATED"/>
    <property type="match status" value="1"/>
</dbReference>
<sequence>MRNYRITVTDDLKHIVKGHIKLGGTNPKGEEIGFTNYFMEKDGEPFFGICGEFHYARYDERYWEDEIIKIKMGGVNIIATYIFWNLHEEMEGIFNWSGNKNLRHFIELCGKHQLYVMIRIGPFNHGEIRNGGIPDWLFGRPFEVRSNDEGYLFYTRRLYNEIGAQIKGLLYKEGGPIIGTQIENEHNHSSAQWALTVGVNDMWLNSGSDGNSHMLKLKEIALEAGIDTPIYTCTGWGGATTPVPDMLPLWGGYAYWPWIYYGEGRLEGMDEHPATPEYIFRDKHNNKIPKSYNFEPLYAPEDYPYACCEMGGGMVQFYKYRFAFPYRSVPAMTVMKVAEGCNLIGYYMYHGGSNPRGKVNPFTNDLATPKISYDFNAMIGEFGQVRESYQRTKLQHYFFSTFEKQFSLTKTILPGDTSQMDPYDVDTLRYAVRSSAGSGYLFLNNFQDHVENDDLCDFKVSIELPEETIVIPSQGELTLGRDSFAILPFNFNLDGMKLKYATAQLITRIEEDGEVYYFFFVPEGMKGTYAMESKDMISATIDKGSMEQMDGSTVIQVAEEEDSLIHLVSESGKKVSIYTMTDEQSLKFWKVNLQGRDRIIMTSANVLVSGAEIRLESTDQEIVTLSVFPDFDASITSISGGELLEITESKLFKTYHLRAPKKEIHFNLKRVNNDKFTLNFDVNAFDGIKEALLRIQYTGDIGYAFMDGELIHDNFCNHTTWEMGLKPLEHRLMEQGMYVYVSPIRKGKVLNSNTTMAGWKETTEERIVDIGSVSIVPVYEIKITFRSSILQSAL</sequence>
<dbReference type="Proteomes" id="UP000005876">
    <property type="component" value="Chromosome"/>
</dbReference>
<protein>
    <submittedName>
        <fullName evidence="5">Glycosyl hydrolase, family 35</fullName>
    </submittedName>
</protein>
<dbReference type="Pfam" id="PF01301">
    <property type="entry name" value="Glyco_hydro_35"/>
    <property type="match status" value="2"/>
</dbReference>
<evidence type="ECO:0000259" key="4">
    <source>
        <dbReference type="Pfam" id="PF10435"/>
    </source>
</evidence>
<dbReference type="Pfam" id="PF10435">
    <property type="entry name" value="BetaGal_dom2"/>
    <property type="match status" value="1"/>
</dbReference>
<dbReference type="OrthoDB" id="9813184at2"/>
<proteinExistence type="inferred from homology"/>
<dbReference type="EMBL" id="CP003107">
    <property type="protein sequence ID" value="AET58914.1"/>
    <property type="molecule type" value="Genomic_DNA"/>
</dbReference>
<evidence type="ECO:0000259" key="3">
    <source>
        <dbReference type="Pfam" id="PF01301"/>
    </source>
</evidence>
<dbReference type="GO" id="GO:0004553">
    <property type="term" value="F:hydrolase activity, hydrolyzing O-glycosyl compounds"/>
    <property type="evidence" value="ECO:0007669"/>
    <property type="project" value="InterPro"/>
</dbReference>
<dbReference type="InterPro" id="IPR017853">
    <property type="entry name" value="GH"/>
</dbReference>